<dbReference type="EMBL" id="JAJEQW010000001">
    <property type="protein sequence ID" value="MCC2241135.1"/>
    <property type="molecule type" value="Genomic_DNA"/>
</dbReference>
<name>A0AAW4WEH1_9FIRM</name>
<proteinExistence type="predicted"/>
<dbReference type="Pfam" id="PF02464">
    <property type="entry name" value="CinA"/>
    <property type="match status" value="1"/>
</dbReference>
<evidence type="ECO:0000259" key="1">
    <source>
        <dbReference type="Pfam" id="PF02464"/>
    </source>
</evidence>
<dbReference type="InterPro" id="IPR036653">
    <property type="entry name" value="CinA-like_C"/>
</dbReference>
<evidence type="ECO:0000313" key="3">
    <source>
        <dbReference type="Proteomes" id="UP001198893"/>
    </source>
</evidence>
<dbReference type="AlphaFoldDB" id="A0AAW4WEH1"/>
<accession>A0AAW4WEH1</accession>
<dbReference type="Gene3D" id="3.90.950.20">
    <property type="entry name" value="CinA-like"/>
    <property type="match status" value="1"/>
</dbReference>
<dbReference type="NCBIfam" id="TIGR00199">
    <property type="entry name" value="PncC_domain"/>
    <property type="match status" value="1"/>
</dbReference>
<dbReference type="RefSeq" id="WP_227709548.1">
    <property type="nucleotide sequence ID" value="NZ_JAJEQW010000001.1"/>
</dbReference>
<dbReference type="Proteomes" id="UP001198893">
    <property type="component" value="Unassembled WGS sequence"/>
</dbReference>
<dbReference type="SUPFAM" id="SSF142433">
    <property type="entry name" value="CinA-like"/>
    <property type="match status" value="1"/>
</dbReference>
<comment type="caution">
    <text evidence="2">The sequence shown here is derived from an EMBL/GenBank/DDBJ whole genome shotgun (WGS) entry which is preliminary data.</text>
</comment>
<evidence type="ECO:0000313" key="2">
    <source>
        <dbReference type="EMBL" id="MCC2241135.1"/>
    </source>
</evidence>
<protein>
    <submittedName>
        <fullName evidence="2">CinA family protein</fullName>
    </submittedName>
</protein>
<dbReference type="InterPro" id="IPR008136">
    <property type="entry name" value="CinA_C"/>
</dbReference>
<sequence length="164" mass="17654">MENRQENLEDKIVKRLAENHLSIAAAESCTGGLVAATLINVPGASDVLEESYITYSDAVKHKVLGVSEETLQKHTAVSKEVAEEMVRGVTKVAGTNVGISVTGIAGPGGGSEKFPVGLVYIGYKINDFVKVMRYVFSGDRSEVRMHAVETALQELDDLLIKEGF</sequence>
<feature type="domain" description="CinA C-terminal" evidence="1">
    <location>
        <begin position="6"/>
        <end position="158"/>
    </location>
</feature>
<organism evidence="2 3">
    <name type="scientific">Roseburia amylophila</name>
    <dbReference type="NCBI Taxonomy" id="2981794"/>
    <lineage>
        <taxon>Bacteria</taxon>
        <taxon>Bacillati</taxon>
        <taxon>Bacillota</taxon>
        <taxon>Clostridia</taxon>
        <taxon>Lachnospirales</taxon>
        <taxon>Lachnospiraceae</taxon>
        <taxon>Roseburia</taxon>
    </lineage>
</organism>
<reference evidence="2" key="1">
    <citation type="submission" date="2021-10" db="EMBL/GenBank/DDBJ databases">
        <title>Anaerobic single-cell dispensing facilitates the cultivation of human gut bacteria.</title>
        <authorList>
            <person name="Afrizal A."/>
        </authorList>
    </citation>
    <scope>NUCLEOTIDE SEQUENCE</scope>
    <source>
        <strain evidence="2">CLA-AA-H204</strain>
    </source>
</reference>
<gene>
    <name evidence="2" type="ORF">LKD47_02300</name>
</gene>